<gene>
    <name evidence="2" type="ORF">B9G79_14105</name>
</gene>
<name>A0A1Z3NB02_BDEBC</name>
<dbReference type="RefSeq" id="WP_088566082.1">
    <property type="nucleotide sequence ID" value="NZ_CP020946.1"/>
</dbReference>
<protein>
    <recommendedName>
        <fullName evidence="4">Serine aminopeptidase S33 domain-containing protein</fullName>
    </recommendedName>
</protein>
<evidence type="ECO:0000256" key="1">
    <source>
        <dbReference type="SAM" id="SignalP"/>
    </source>
</evidence>
<feature type="signal peptide" evidence="1">
    <location>
        <begin position="1"/>
        <end position="24"/>
    </location>
</feature>
<dbReference type="Proteomes" id="UP000197003">
    <property type="component" value="Chromosome"/>
</dbReference>
<feature type="chain" id="PRO_5012983881" description="Serine aminopeptidase S33 domain-containing protein" evidence="1">
    <location>
        <begin position="25"/>
        <end position="578"/>
    </location>
</feature>
<evidence type="ECO:0008006" key="4">
    <source>
        <dbReference type="Google" id="ProtNLM"/>
    </source>
</evidence>
<dbReference type="AlphaFoldDB" id="A0A1Z3NB02"/>
<dbReference type="OrthoDB" id="5287591at2"/>
<dbReference type="SUPFAM" id="SSF53474">
    <property type="entry name" value="alpha/beta-Hydrolases"/>
    <property type="match status" value="1"/>
</dbReference>
<evidence type="ECO:0000313" key="2">
    <source>
        <dbReference type="EMBL" id="ASD64626.1"/>
    </source>
</evidence>
<reference evidence="2 3" key="1">
    <citation type="submission" date="2017-04" db="EMBL/GenBank/DDBJ databases">
        <title>Whole genome sequence of Bdellovibrio bacteriovorus strain SSB218315.</title>
        <authorList>
            <person name="Oyedara O."/>
            <person name="Rodriguez-Perez M.A."/>
        </authorList>
    </citation>
    <scope>NUCLEOTIDE SEQUENCE [LARGE SCALE GENOMIC DNA]</scope>
    <source>
        <strain evidence="2 3">SSB218315</strain>
    </source>
</reference>
<sequence>MSLQIFSMFVGIGIASSLAFSAQAQSLADAPKFDLETQFYQELAKEAGQDVPTTKGMFEEVPDGLSTKEITPACDPRRFEDSIVGKKLSTAQYYNVARAYFAKCSGELTQKSWTGLLGLLKFSKFQYPFFSHPQVKEFMVKLPDGTRVPGVLALKQDTRPRPLVIVKCGVFCSASQSASMKSYLMHLFDQSPFNVLLLANQTGMDYIYYNKRVTLGGWSEGYEALEVGKWMMEKWEHKDRISSLHLMGISLGGNAAVMGAAFNDKYLLPSGRKVYNSVTAICPVISLRPTLDHLYGTQVVGRAFSKMTKEHFKEARNYVTDVPDLITDNHIPSSRKDMADYIGSLASTSLQRRGIASTTPAFFKSNNFWNWKEEVKTPLMVWASKDDSVVNNRINAEVMEHDDLYEKSANVGVLNLKYGNHCGFSSSYGAQASAAVLRTFVLTHSPEFVDSYNTKQEMPWTFGFKKLGSQYEHIGQSWHFYSNSNQVKVVFRLFNWNGGSDCADKGPWSGSGTCTSTREFWVPVSSLSKLGARVPRTDAEAQALTREFNTKVEFRIKGHPLNGTYSSDFYMTWRSHFE</sequence>
<keyword evidence="1" id="KW-0732">Signal</keyword>
<dbReference type="InterPro" id="IPR029058">
    <property type="entry name" value="AB_hydrolase_fold"/>
</dbReference>
<proteinExistence type="predicted"/>
<accession>A0A1Z3NB02</accession>
<organism evidence="2 3">
    <name type="scientific">Bdellovibrio bacteriovorus</name>
    <dbReference type="NCBI Taxonomy" id="959"/>
    <lineage>
        <taxon>Bacteria</taxon>
        <taxon>Pseudomonadati</taxon>
        <taxon>Bdellovibrionota</taxon>
        <taxon>Bdellovibrionia</taxon>
        <taxon>Bdellovibrionales</taxon>
        <taxon>Pseudobdellovibrionaceae</taxon>
        <taxon>Bdellovibrio</taxon>
    </lineage>
</organism>
<dbReference type="Gene3D" id="3.40.50.1820">
    <property type="entry name" value="alpha/beta hydrolase"/>
    <property type="match status" value="1"/>
</dbReference>
<dbReference type="EMBL" id="CP020946">
    <property type="protein sequence ID" value="ASD64626.1"/>
    <property type="molecule type" value="Genomic_DNA"/>
</dbReference>
<evidence type="ECO:0000313" key="3">
    <source>
        <dbReference type="Proteomes" id="UP000197003"/>
    </source>
</evidence>